<dbReference type="EMBL" id="RSEB01000002">
    <property type="protein sequence ID" value="RRS00176.1"/>
    <property type="molecule type" value="Genomic_DNA"/>
</dbReference>
<dbReference type="InterPro" id="IPR042098">
    <property type="entry name" value="TauD-like_sf"/>
</dbReference>
<dbReference type="OrthoDB" id="581608at2"/>
<evidence type="ECO:0000256" key="4">
    <source>
        <dbReference type="ARBA" id="ARBA00023194"/>
    </source>
</evidence>
<name>A0A426UZZ4_9ACTN</name>
<gene>
    <name evidence="6" type="ORF">EIW28_06180</name>
</gene>
<keyword evidence="4" id="KW-0045">Antibiotic biosynthesis</keyword>
<dbReference type="PANTHER" id="PTHR10696">
    <property type="entry name" value="GAMMA-BUTYROBETAINE HYDROXYLASE-RELATED"/>
    <property type="match status" value="1"/>
</dbReference>
<evidence type="ECO:0000313" key="6">
    <source>
        <dbReference type="EMBL" id="RRS00176.1"/>
    </source>
</evidence>
<protein>
    <recommendedName>
        <fullName evidence="5">TauD/TfdA-like domain-containing protein</fullName>
    </recommendedName>
</protein>
<evidence type="ECO:0000256" key="3">
    <source>
        <dbReference type="ARBA" id="ARBA00023004"/>
    </source>
</evidence>
<evidence type="ECO:0000259" key="5">
    <source>
        <dbReference type="Pfam" id="PF02668"/>
    </source>
</evidence>
<comment type="cofactor">
    <cofactor evidence="1">
        <name>Fe(2+)</name>
        <dbReference type="ChEBI" id="CHEBI:29033"/>
    </cofactor>
</comment>
<keyword evidence="3" id="KW-0408">Iron</keyword>
<evidence type="ECO:0000256" key="2">
    <source>
        <dbReference type="ARBA" id="ARBA00023002"/>
    </source>
</evidence>
<dbReference type="Proteomes" id="UP000277256">
    <property type="component" value="Unassembled WGS sequence"/>
</dbReference>
<reference evidence="6 7" key="1">
    <citation type="submission" date="2018-12" db="EMBL/GenBank/DDBJ databases">
        <title>Glycomyces sp. YIM 121974 draft genome.</title>
        <authorList>
            <person name="Li Q."/>
        </authorList>
    </citation>
    <scope>NUCLEOTIDE SEQUENCE [LARGE SCALE GENOMIC DNA]</scope>
    <source>
        <strain evidence="6 7">YIM 121974</strain>
    </source>
</reference>
<evidence type="ECO:0000256" key="1">
    <source>
        <dbReference type="ARBA" id="ARBA00001954"/>
    </source>
</evidence>
<dbReference type="InterPro" id="IPR050411">
    <property type="entry name" value="AlphaKG_dependent_hydroxylases"/>
</dbReference>
<sequence>MILEPVVLPAAIDLDELLMDLDVRGYGLIRAEPDQEAMTTAAARFGAHVGAGWMGVRLLESSGSVDWLPRHTEQLDDPEPLRYFALGCLEAANSGGATCLFDGRIAARALLESRPELAEVRITYKTEWRPTAATHPLVVRDPQHGAVLRFRSALGTNAVQGPLPLSVSESGLYAEVEAALSEAVAVVHRWRPGDLLIVDNRAMIHSREPFTGTRRMVRYRYDDPHFKTVIIAR</sequence>
<keyword evidence="7" id="KW-1185">Reference proteome</keyword>
<dbReference type="Pfam" id="PF02668">
    <property type="entry name" value="TauD"/>
    <property type="match status" value="1"/>
</dbReference>
<feature type="domain" description="TauD/TfdA-like" evidence="5">
    <location>
        <begin position="67"/>
        <end position="218"/>
    </location>
</feature>
<accession>A0A426UZZ4</accession>
<keyword evidence="2" id="KW-0560">Oxidoreductase</keyword>
<dbReference type="SUPFAM" id="SSF51197">
    <property type="entry name" value="Clavaminate synthase-like"/>
    <property type="match status" value="1"/>
</dbReference>
<dbReference type="PANTHER" id="PTHR10696:SF56">
    <property type="entry name" value="TAUD_TFDA-LIKE DOMAIN-CONTAINING PROTEIN"/>
    <property type="match status" value="1"/>
</dbReference>
<dbReference type="AlphaFoldDB" id="A0A426UZZ4"/>
<dbReference type="Gene3D" id="3.60.130.10">
    <property type="entry name" value="Clavaminate synthase-like"/>
    <property type="match status" value="1"/>
</dbReference>
<comment type="caution">
    <text evidence="6">The sequence shown here is derived from an EMBL/GenBank/DDBJ whole genome shotgun (WGS) entry which is preliminary data.</text>
</comment>
<dbReference type="GO" id="GO:0017000">
    <property type="term" value="P:antibiotic biosynthetic process"/>
    <property type="evidence" value="ECO:0007669"/>
    <property type="project" value="UniProtKB-KW"/>
</dbReference>
<organism evidence="6 7">
    <name type="scientific">Glycomyces terrestris</name>
    <dbReference type="NCBI Taxonomy" id="2493553"/>
    <lineage>
        <taxon>Bacteria</taxon>
        <taxon>Bacillati</taxon>
        <taxon>Actinomycetota</taxon>
        <taxon>Actinomycetes</taxon>
        <taxon>Glycomycetales</taxon>
        <taxon>Glycomycetaceae</taxon>
        <taxon>Glycomyces</taxon>
    </lineage>
</organism>
<dbReference type="RefSeq" id="WP_125246861.1">
    <property type="nucleotide sequence ID" value="NZ_RSEB01000002.1"/>
</dbReference>
<proteinExistence type="predicted"/>
<evidence type="ECO:0000313" key="7">
    <source>
        <dbReference type="Proteomes" id="UP000277256"/>
    </source>
</evidence>
<dbReference type="InterPro" id="IPR003819">
    <property type="entry name" value="TauD/TfdA-like"/>
</dbReference>
<dbReference type="GO" id="GO:0016491">
    <property type="term" value="F:oxidoreductase activity"/>
    <property type="evidence" value="ECO:0007669"/>
    <property type="project" value="UniProtKB-KW"/>
</dbReference>